<gene>
    <name evidence="1" type="ORF">HPB50_017894</name>
</gene>
<organism evidence="1 2">
    <name type="scientific">Hyalomma asiaticum</name>
    <name type="common">Tick</name>
    <dbReference type="NCBI Taxonomy" id="266040"/>
    <lineage>
        <taxon>Eukaryota</taxon>
        <taxon>Metazoa</taxon>
        <taxon>Ecdysozoa</taxon>
        <taxon>Arthropoda</taxon>
        <taxon>Chelicerata</taxon>
        <taxon>Arachnida</taxon>
        <taxon>Acari</taxon>
        <taxon>Parasitiformes</taxon>
        <taxon>Ixodida</taxon>
        <taxon>Ixodoidea</taxon>
        <taxon>Ixodidae</taxon>
        <taxon>Hyalomminae</taxon>
        <taxon>Hyalomma</taxon>
    </lineage>
</organism>
<evidence type="ECO:0000313" key="2">
    <source>
        <dbReference type="Proteomes" id="UP000821845"/>
    </source>
</evidence>
<comment type="caution">
    <text evidence="1">The sequence shown here is derived from an EMBL/GenBank/DDBJ whole genome shotgun (WGS) entry which is preliminary data.</text>
</comment>
<protein>
    <submittedName>
        <fullName evidence="1">Uncharacterized protein</fullName>
    </submittedName>
</protein>
<keyword evidence="2" id="KW-1185">Reference proteome</keyword>
<proteinExistence type="predicted"/>
<dbReference type="Proteomes" id="UP000821845">
    <property type="component" value="Chromosome 11"/>
</dbReference>
<evidence type="ECO:0000313" key="1">
    <source>
        <dbReference type="EMBL" id="KAH6941393.1"/>
    </source>
</evidence>
<dbReference type="EMBL" id="CM023491">
    <property type="protein sequence ID" value="KAH6941393.1"/>
    <property type="molecule type" value="Genomic_DNA"/>
</dbReference>
<reference evidence="1" key="1">
    <citation type="submission" date="2020-05" db="EMBL/GenBank/DDBJ databases">
        <title>Large-scale comparative analyses of tick genomes elucidate their genetic diversity and vector capacities.</title>
        <authorList>
            <person name="Jia N."/>
            <person name="Wang J."/>
            <person name="Shi W."/>
            <person name="Du L."/>
            <person name="Sun Y."/>
            <person name="Zhan W."/>
            <person name="Jiang J."/>
            <person name="Wang Q."/>
            <person name="Zhang B."/>
            <person name="Ji P."/>
            <person name="Sakyi L.B."/>
            <person name="Cui X."/>
            <person name="Yuan T."/>
            <person name="Jiang B."/>
            <person name="Yang W."/>
            <person name="Lam T.T.-Y."/>
            <person name="Chang Q."/>
            <person name="Ding S."/>
            <person name="Wang X."/>
            <person name="Zhu J."/>
            <person name="Ruan X."/>
            <person name="Zhao L."/>
            <person name="Wei J."/>
            <person name="Que T."/>
            <person name="Du C."/>
            <person name="Cheng J."/>
            <person name="Dai P."/>
            <person name="Han X."/>
            <person name="Huang E."/>
            <person name="Gao Y."/>
            <person name="Liu J."/>
            <person name="Shao H."/>
            <person name="Ye R."/>
            <person name="Li L."/>
            <person name="Wei W."/>
            <person name="Wang X."/>
            <person name="Wang C."/>
            <person name="Yang T."/>
            <person name="Huo Q."/>
            <person name="Li W."/>
            <person name="Guo W."/>
            <person name="Chen H."/>
            <person name="Zhou L."/>
            <person name="Ni X."/>
            <person name="Tian J."/>
            <person name="Zhou Y."/>
            <person name="Sheng Y."/>
            <person name="Liu T."/>
            <person name="Pan Y."/>
            <person name="Xia L."/>
            <person name="Li J."/>
            <person name="Zhao F."/>
            <person name="Cao W."/>
        </authorList>
    </citation>
    <scope>NUCLEOTIDE SEQUENCE</scope>
    <source>
        <strain evidence="1">Hyas-2018</strain>
    </source>
</reference>
<sequence length="674" mass="70697">MADAAPPPAAPAEPGSANATPPQAPGGAPPAPPGAGGAPSPPKTPPQAPAPPAAAPPTAPSPAKTPPQGVPPPPAAAAPPAAAPPPAPPAFAPQPAAPQAPPAAPKQYTAQTAGQTAGACAVATVKGAPSGSLKREYVTAVKAYEQQVGANIVRGKMFIESLPTSDPQVNRSVSPTGMMPGMMPGMAPGMVPPGMECGYNRAMSMGPGGPCGYGQQMPMGGGYGVSPLGIQRSREEFKGMVNTNTGVDFARLAEMGPEVRRLLDMGGQIDQIMDITRKAEGSPINMALSSDGGYGGPASGFGGPPPMMAGGGYDRPMPGGYGGPMMPPYSAPMPGMASAYSSERFPGGYGRPDMDPRMAGSAGYPRDGPRDYGRRVMSRENARSPRDDYAEESKLPAKHSLSRASDLLQKIKEDINEHCAESRAEAVLDKIRRDVVTMDVDDDVGRAAVRRNSLPPERGRTPSRTLRRPHDEHDYEERRSPRPRRRPSRHHKSSSSSSTSSSSHGKSHKKRSHKSKDSRGKHHKSKGKRRGSLPAKHGSSSSSSSSTSSSGRRSPRNKGGKSIEFIRHVTERFSSESPADEDPTAGLDEFRQKHMMIARPGSRGTMIEPGVRRSGCPVLNALGIGSREKGVVRTQSRTFAGSVYKYGTDKQPSPVVVGGALYRYESQPSGFKQQ</sequence>
<name>A0ACB7T371_HYAAI</name>
<accession>A0ACB7T371</accession>